<dbReference type="InterPro" id="IPR011256">
    <property type="entry name" value="Reg_factor_effector_dom_sf"/>
</dbReference>
<evidence type="ECO:0000313" key="3">
    <source>
        <dbReference type="Proteomes" id="UP000058305"/>
    </source>
</evidence>
<dbReference type="InterPro" id="IPR029442">
    <property type="entry name" value="GyrI-like"/>
</dbReference>
<keyword evidence="3" id="KW-1185">Reference proteome</keyword>
<dbReference type="InterPro" id="IPR008319">
    <property type="entry name" value="GyrI-like_CCH_Lin2189-like"/>
</dbReference>
<dbReference type="AlphaFoldDB" id="A0A0X8E2G7"/>
<dbReference type="RefSeq" id="WP_067228709.1">
    <property type="nucleotide sequence ID" value="NZ_CP014145.1"/>
</dbReference>
<dbReference type="Gene3D" id="3.20.80.10">
    <property type="entry name" value="Regulatory factor, effector binding domain"/>
    <property type="match status" value="1"/>
</dbReference>
<feature type="domain" description="GyrI-like small molecule binding" evidence="1">
    <location>
        <begin position="27"/>
        <end position="204"/>
    </location>
</feature>
<dbReference type="SUPFAM" id="SSF55136">
    <property type="entry name" value="Probable bacterial effector-binding domain"/>
    <property type="match status" value="1"/>
</dbReference>
<proteinExistence type="predicted"/>
<name>A0A0X8E2G7_9MICO</name>
<reference evidence="2 3" key="1">
    <citation type="journal article" date="2016" name="J. Biotechnol.">
        <title>First complete genome sequence of a species in the genus Microterricola, an extremophilic cold active enzyme producing bacterial strain ERGS5:02 isolated from Sikkim Himalaya.</title>
        <authorList>
            <person name="Himanshu"/>
            <person name="Swarnkar M.K."/>
            <person name="Singh D."/>
            <person name="Kumar R."/>
        </authorList>
    </citation>
    <scope>NUCLEOTIDE SEQUENCE [LARGE SCALE GENOMIC DNA]</scope>
    <source>
        <strain evidence="2 3">ERGS5:02</strain>
    </source>
</reference>
<dbReference type="EMBL" id="CP014145">
    <property type="protein sequence ID" value="AMB59244.1"/>
    <property type="molecule type" value="Genomic_DNA"/>
</dbReference>
<dbReference type="Proteomes" id="UP000058305">
    <property type="component" value="Chromosome"/>
</dbReference>
<reference evidence="3" key="2">
    <citation type="submission" date="2016-01" db="EMBL/GenBank/DDBJ databases">
        <title>First complete genome sequence of a species in the genus Microterricola, an extremophilic cold active enzyme producing strain ERGS5:02 isolated from Sikkim Himalaya.</title>
        <authorList>
            <person name="Kumar R."/>
            <person name="Singh D."/>
            <person name="Swarnkar M.K."/>
        </authorList>
    </citation>
    <scope>NUCLEOTIDE SEQUENCE [LARGE SCALE GENOMIC DNA]</scope>
    <source>
        <strain evidence="3">ERGS5:02</strain>
    </source>
</reference>
<sequence>MSAAEKYDVKRALKSLYSPPATEFSRVVVPPLHYLAIDGHGDPNTSVHYAEALEALYSAAYTLKFASKKTLGRDFVVAPLEGLWRSADPAAFARRDKAAWEWTMLINLPDWVNAEMVEAACSALQAKKPIAAAGLLRLHRLDEGECIQIMHIGSFDDEAPTLARLHEEYMPAHGLTFNGDHHEIYLSDARRTEPSKLKTILRQPVRPLPEI</sequence>
<gene>
    <name evidence="2" type="ORF">AWU67_10635</name>
</gene>
<accession>A0A0X8E2G7</accession>
<evidence type="ECO:0000313" key="2">
    <source>
        <dbReference type="EMBL" id="AMB59244.1"/>
    </source>
</evidence>
<protein>
    <recommendedName>
        <fullName evidence="1">GyrI-like small molecule binding domain-containing protein</fullName>
    </recommendedName>
</protein>
<dbReference type="KEGG" id="mvd:AWU67_10635"/>
<dbReference type="OrthoDB" id="4772335at2"/>
<dbReference type="PIRSF" id="PIRSF031644">
    <property type="entry name" value="UCP031644"/>
    <property type="match status" value="1"/>
</dbReference>
<organism evidence="2 3">
    <name type="scientific">Microterricola viridarii</name>
    <dbReference type="NCBI Taxonomy" id="412690"/>
    <lineage>
        <taxon>Bacteria</taxon>
        <taxon>Bacillati</taxon>
        <taxon>Actinomycetota</taxon>
        <taxon>Actinomycetes</taxon>
        <taxon>Micrococcales</taxon>
        <taxon>Microbacteriaceae</taxon>
        <taxon>Microterricola</taxon>
    </lineage>
</organism>
<dbReference type="Pfam" id="PF06445">
    <property type="entry name" value="GyrI-like"/>
    <property type="match status" value="1"/>
</dbReference>
<evidence type="ECO:0000259" key="1">
    <source>
        <dbReference type="Pfam" id="PF06445"/>
    </source>
</evidence>